<dbReference type="GO" id="GO:0003712">
    <property type="term" value="F:transcription coregulator activity"/>
    <property type="evidence" value="ECO:0007669"/>
    <property type="project" value="InterPro"/>
</dbReference>
<evidence type="ECO:0000256" key="2">
    <source>
        <dbReference type="ARBA" id="ARBA00005389"/>
    </source>
</evidence>
<keyword evidence="3" id="KW-0805">Transcription regulation</keyword>
<keyword evidence="7" id="KW-0812">Transmembrane</keyword>
<comment type="similarity">
    <text evidence="2">Belongs to the Mediator complex subunit 10 family.</text>
</comment>
<dbReference type="GO" id="GO:0016592">
    <property type="term" value="C:mediator complex"/>
    <property type="evidence" value="ECO:0007669"/>
    <property type="project" value="InterPro"/>
</dbReference>
<reference evidence="8 9" key="1">
    <citation type="submission" date="2016-05" db="EMBL/GenBank/DDBJ databases">
        <title>Genome sequencing of Trichophyton rubrum CMCC(F)T1i isolated from hair.</title>
        <authorList>
            <person name="Zhan P."/>
            <person name="Tao Y."/>
            <person name="Liu W."/>
        </authorList>
    </citation>
    <scope>NUCLEOTIDE SEQUENCE [LARGE SCALE GENOMIC DNA]</scope>
    <source>
        <strain evidence="9">CMCC(F)T1i</strain>
    </source>
</reference>
<dbReference type="InterPro" id="IPR019145">
    <property type="entry name" value="Mediator_Med10"/>
</dbReference>
<comment type="caution">
    <text evidence="8">The sequence shown here is derived from an EMBL/GenBank/DDBJ whole genome shotgun (WGS) entry which is preliminary data.</text>
</comment>
<keyword evidence="7" id="KW-1133">Transmembrane helix</keyword>
<feature type="region of interest" description="Disordered" evidence="6">
    <location>
        <begin position="1"/>
        <end position="27"/>
    </location>
</feature>
<dbReference type="AlphaFoldDB" id="A0A178EU41"/>
<proteinExistence type="inferred from homology"/>
<dbReference type="GO" id="GO:0006357">
    <property type="term" value="P:regulation of transcription by RNA polymerase II"/>
    <property type="evidence" value="ECO:0007669"/>
    <property type="project" value="InterPro"/>
</dbReference>
<keyword evidence="4" id="KW-0804">Transcription</keyword>
<feature type="compositionally biased region" description="Basic and acidic residues" evidence="6">
    <location>
        <begin position="260"/>
        <end position="279"/>
    </location>
</feature>
<feature type="compositionally biased region" description="Polar residues" evidence="6">
    <location>
        <begin position="1"/>
        <end position="10"/>
    </location>
</feature>
<evidence type="ECO:0000256" key="7">
    <source>
        <dbReference type="SAM" id="Phobius"/>
    </source>
</evidence>
<evidence type="ECO:0000256" key="5">
    <source>
        <dbReference type="ARBA" id="ARBA00023242"/>
    </source>
</evidence>
<feature type="region of interest" description="Disordered" evidence="6">
    <location>
        <begin position="257"/>
        <end position="284"/>
    </location>
</feature>
<organism evidence="8 9">
    <name type="scientific">Trichophyton rubrum</name>
    <name type="common">Athlete's foot fungus</name>
    <name type="synonym">Epidermophyton rubrum</name>
    <dbReference type="NCBI Taxonomy" id="5551"/>
    <lineage>
        <taxon>Eukaryota</taxon>
        <taxon>Fungi</taxon>
        <taxon>Dikarya</taxon>
        <taxon>Ascomycota</taxon>
        <taxon>Pezizomycotina</taxon>
        <taxon>Eurotiomycetes</taxon>
        <taxon>Eurotiomycetidae</taxon>
        <taxon>Onygenales</taxon>
        <taxon>Arthrodermataceae</taxon>
        <taxon>Trichophyton</taxon>
    </lineage>
</organism>
<feature type="region of interest" description="Disordered" evidence="6">
    <location>
        <begin position="429"/>
        <end position="451"/>
    </location>
</feature>
<accession>A0A178EU41</accession>
<comment type="subcellular location">
    <subcellularLocation>
        <location evidence="1">Nucleus</location>
    </subcellularLocation>
</comment>
<dbReference type="EMBL" id="LHPM01000018">
    <property type="protein sequence ID" value="OAL63508.1"/>
    <property type="molecule type" value="Genomic_DNA"/>
</dbReference>
<gene>
    <name evidence="8" type="ORF">A7C99_5904</name>
</gene>
<name>A0A178EU41_TRIRU</name>
<dbReference type="Pfam" id="PF09748">
    <property type="entry name" value="Med10"/>
    <property type="match status" value="1"/>
</dbReference>
<sequence length="531" mass="57428">MGPRSASTASPGKRGRPSTKAGTATGTKVSVEVPIPKGAVARETSSFSLESVLHFALLAGSSLLLSTALFSLSVPITKGDLAWTSKRLDSWRDVMVLLAWRVIELAVPWFSGYDAWDALCFIGLVHLPAYSLLLNFYNIRPTTIIAVATFTILSSTIPFSYFRPLGPAHSGSPAVNRAILADGLTTAYITVASTLVYTTFIYLSFVTWLPTHLVTYFNGLPDITAAHAGPKGFVSLFLSLLPAGYGARDLLFVTSASQPPEKKTEPKTTRRRLRSSDSRNEEEEQREESCIASLYKKAWLGLSPASRTLISRSLALALMTLANTFVQLAGTISGVEPKGALGWELGGFSPSGCGFTARLLIGVGLIMSSEVTLSVVDNDLKDVIQNFFEIQSAVHGYLGPETQHELVRKLKSLTISLKTLSDHTTLDPAHADAASKQPNSNPALPQTDPPLHTIQLPPEIIDYVDAARNPDIYTREFVELVQKGNQDLKGKAEAFSSFRDTLAREMASAMPECKKEVIRVVKATGGDAQQL</sequence>
<evidence type="ECO:0000256" key="1">
    <source>
        <dbReference type="ARBA" id="ARBA00004123"/>
    </source>
</evidence>
<evidence type="ECO:0000256" key="6">
    <source>
        <dbReference type="SAM" id="MobiDB-lite"/>
    </source>
</evidence>
<evidence type="ECO:0000313" key="9">
    <source>
        <dbReference type="Proteomes" id="UP000243015"/>
    </source>
</evidence>
<feature type="transmembrane region" description="Helical" evidence="7">
    <location>
        <begin position="116"/>
        <end position="137"/>
    </location>
</feature>
<protein>
    <submittedName>
        <fullName evidence="8">Uncharacterized protein</fullName>
    </submittedName>
</protein>
<keyword evidence="5" id="KW-0539">Nucleus</keyword>
<evidence type="ECO:0000256" key="3">
    <source>
        <dbReference type="ARBA" id="ARBA00023015"/>
    </source>
</evidence>
<feature type="transmembrane region" description="Helical" evidence="7">
    <location>
        <begin position="144"/>
        <end position="162"/>
    </location>
</feature>
<keyword evidence="7" id="KW-0472">Membrane</keyword>
<evidence type="ECO:0000313" key="8">
    <source>
        <dbReference type="EMBL" id="OAL63508.1"/>
    </source>
</evidence>
<dbReference type="VEuPathDB" id="FungiDB:TERG_00377"/>
<dbReference type="VEuPathDB" id="FungiDB:TERG_00378"/>
<dbReference type="Proteomes" id="UP000243015">
    <property type="component" value="Unassembled WGS sequence"/>
</dbReference>
<evidence type="ECO:0000256" key="4">
    <source>
        <dbReference type="ARBA" id="ARBA00023163"/>
    </source>
</evidence>
<feature type="transmembrane region" description="Helical" evidence="7">
    <location>
        <begin position="52"/>
        <end position="74"/>
    </location>
</feature>
<feature type="transmembrane region" description="Helical" evidence="7">
    <location>
        <begin position="187"/>
        <end position="209"/>
    </location>
</feature>